<dbReference type="InterPro" id="IPR009072">
    <property type="entry name" value="Histone-fold"/>
</dbReference>
<keyword evidence="4" id="KW-0804">Transcription</keyword>
<keyword evidence="8" id="KW-1185">Reference proteome</keyword>
<evidence type="ECO:0000313" key="9">
    <source>
        <dbReference type="WBParaSite" id="Minc3s00157g06335"/>
    </source>
</evidence>
<dbReference type="Proteomes" id="UP000887563">
    <property type="component" value="Unplaced"/>
</dbReference>
<evidence type="ECO:0000256" key="6">
    <source>
        <dbReference type="ARBA" id="ARBA00072882"/>
    </source>
</evidence>
<dbReference type="PANTHER" id="PTHR13218:SF8">
    <property type="entry name" value="TRANSCRIPTION INITIATION FACTOR TFIID SUBUNIT 11"/>
    <property type="match status" value="1"/>
</dbReference>
<dbReference type="Pfam" id="PF04719">
    <property type="entry name" value="TAFII28"/>
    <property type="match status" value="1"/>
</dbReference>
<accession>A0A914KXT1</accession>
<dbReference type="InterPro" id="IPR045127">
    <property type="entry name" value="TAF11-like"/>
</dbReference>
<dbReference type="GO" id="GO:0051123">
    <property type="term" value="P:RNA polymerase II preinitiation complex assembly"/>
    <property type="evidence" value="ECO:0007669"/>
    <property type="project" value="InterPro"/>
</dbReference>
<evidence type="ECO:0000256" key="5">
    <source>
        <dbReference type="ARBA" id="ARBA00023242"/>
    </source>
</evidence>
<evidence type="ECO:0000256" key="1">
    <source>
        <dbReference type="ARBA" id="ARBA00004123"/>
    </source>
</evidence>
<evidence type="ECO:0000256" key="3">
    <source>
        <dbReference type="ARBA" id="ARBA00023015"/>
    </source>
</evidence>
<evidence type="ECO:0000256" key="2">
    <source>
        <dbReference type="ARBA" id="ARBA00009788"/>
    </source>
</evidence>
<dbReference type="Gene3D" id="1.10.20.10">
    <property type="entry name" value="Histone, subunit A"/>
    <property type="match status" value="1"/>
</dbReference>
<dbReference type="GO" id="GO:0046982">
    <property type="term" value="F:protein heterodimerization activity"/>
    <property type="evidence" value="ECO:0007669"/>
    <property type="project" value="InterPro"/>
</dbReference>
<dbReference type="WBParaSite" id="Minc3s00157g06335">
    <property type="protein sequence ID" value="Minc3s00157g06335"/>
    <property type="gene ID" value="Minc3s00157g06335"/>
</dbReference>
<dbReference type="GO" id="GO:0016251">
    <property type="term" value="F:RNA polymerase II general transcription initiation factor activity"/>
    <property type="evidence" value="ECO:0007669"/>
    <property type="project" value="TreeGrafter"/>
</dbReference>
<reference evidence="9" key="1">
    <citation type="submission" date="2022-11" db="UniProtKB">
        <authorList>
            <consortium name="WormBaseParasite"/>
        </authorList>
    </citation>
    <scope>IDENTIFICATION</scope>
</reference>
<dbReference type="FunFam" id="1.10.20.10:FF:000061">
    <property type="entry name" value="TFIID subunit"/>
    <property type="match status" value="1"/>
</dbReference>
<keyword evidence="5" id="KW-0539">Nucleus</keyword>
<dbReference type="AlphaFoldDB" id="A0A914KXT1"/>
<protein>
    <recommendedName>
        <fullName evidence="6">Transcription initiation factor TFIID subunit 11</fullName>
    </recommendedName>
</protein>
<feature type="domain" description="TAFII28-like protein" evidence="7">
    <location>
        <begin position="10"/>
        <end position="101"/>
    </location>
</feature>
<sequence length="126" mass="14036">MGRVEKRAGILLANFTQEQLERYETMRRASFPKSAIRGLISQFAGVSVGQNVVIAIAGMAKVFTGELIEEALDIQKAERATNKEASASSEPLTPRHLQLALDKLDKQGKLFPARPRRCTFLEGRFF</sequence>
<dbReference type="PANTHER" id="PTHR13218">
    <property type="entry name" value="TRANSCRIPTION INITIATION FACTOR TFIID SUBUNIT 11-RELATED"/>
    <property type="match status" value="1"/>
</dbReference>
<dbReference type="InterPro" id="IPR006809">
    <property type="entry name" value="TAFII28_dom"/>
</dbReference>
<comment type="subcellular location">
    <subcellularLocation>
        <location evidence="1">Nucleus</location>
    </subcellularLocation>
</comment>
<evidence type="ECO:0000259" key="7">
    <source>
        <dbReference type="Pfam" id="PF04719"/>
    </source>
</evidence>
<evidence type="ECO:0000256" key="4">
    <source>
        <dbReference type="ARBA" id="ARBA00023163"/>
    </source>
</evidence>
<keyword evidence="3" id="KW-0805">Transcription regulation</keyword>
<evidence type="ECO:0000313" key="8">
    <source>
        <dbReference type="Proteomes" id="UP000887563"/>
    </source>
</evidence>
<dbReference type="GO" id="GO:0005669">
    <property type="term" value="C:transcription factor TFIID complex"/>
    <property type="evidence" value="ECO:0007669"/>
    <property type="project" value="InterPro"/>
</dbReference>
<dbReference type="SUPFAM" id="SSF47113">
    <property type="entry name" value="Histone-fold"/>
    <property type="match status" value="1"/>
</dbReference>
<dbReference type="CDD" id="cd08048">
    <property type="entry name" value="HFD_TAF11"/>
    <property type="match status" value="1"/>
</dbReference>
<comment type="similarity">
    <text evidence="2">Belongs to the TAF11 family.</text>
</comment>
<name>A0A914KXT1_MELIC</name>
<proteinExistence type="inferred from homology"/>
<organism evidence="8 9">
    <name type="scientific">Meloidogyne incognita</name>
    <name type="common">Southern root-knot nematode worm</name>
    <name type="synonym">Oxyuris incognita</name>
    <dbReference type="NCBI Taxonomy" id="6306"/>
    <lineage>
        <taxon>Eukaryota</taxon>
        <taxon>Metazoa</taxon>
        <taxon>Ecdysozoa</taxon>
        <taxon>Nematoda</taxon>
        <taxon>Chromadorea</taxon>
        <taxon>Rhabditida</taxon>
        <taxon>Tylenchina</taxon>
        <taxon>Tylenchomorpha</taxon>
        <taxon>Tylenchoidea</taxon>
        <taxon>Meloidogynidae</taxon>
        <taxon>Meloidogyninae</taxon>
        <taxon>Meloidogyne</taxon>
        <taxon>Meloidogyne incognita group</taxon>
    </lineage>
</organism>